<dbReference type="RefSeq" id="WP_043188082.1">
    <property type="nucleotide sequence ID" value="NZ_CP009533.1"/>
</dbReference>
<sequence length="129" mass="14541">MSNIDVQDIIGPSAVMQGSSVELHEAIRITKERFPGQSFCVVEDWVWLDLDAPDLITEELASEGQQPVMLLVFNALYDSSSSANHHWFRSTPLVEFNDGMFFLTAYKLYVLLGPGRRKTMSLSAVVRLF</sequence>
<dbReference type="EMBL" id="CP009533">
    <property type="protein sequence ID" value="AIS17170.1"/>
    <property type="molecule type" value="Genomic_DNA"/>
</dbReference>
<dbReference type="HOGENOM" id="CLU_133261_0_0_6"/>
<dbReference type="Pfam" id="PF22275">
    <property type="entry name" value="DUF6957"/>
    <property type="match status" value="1"/>
</dbReference>
<evidence type="ECO:0000313" key="3">
    <source>
        <dbReference type="Proteomes" id="UP000029499"/>
    </source>
</evidence>
<organism evidence="2 3">
    <name type="scientific">Pseudomonas rhizosphaerae</name>
    <dbReference type="NCBI Taxonomy" id="216142"/>
    <lineage>
        <taxon>Bacteria</taxon>
        <taxon>Pseudomonadati</taxon>
        <taxon>Pseudomonadota</taxon>
        <taxon>Gammaproteobacteria</taxon>
        <taxon>Pseudomonadales</taxon>
        <taxon>Pseudomonadaceae</taxon>
        <taxon>Pseudomonas</taxon>
    </lineage>
</organism>
<dbReference type="Proteomes" id="UP000029499">
    <property type="component" value="Chromosome"/>
</dbReference>
<gene>
    <name evidence="2" type="ORF">LT40_07010</name>
</gene>
<accession>A0A089YTX6</accession>
<dbReference type="AlphaFoldDB" id="A0A089YTX6"/>
<name>A0A089YTX6_9PSED</name>
<evidence type="ECO:0000313" key="2">
    <source>
        <dbReference type="EMBL" id="AIS17170.1"/>
    </source>
</evidence>
<feature type="domain" description="DUF6957" evidence="1">
    <location>
        <begin position="17"/>
        <end position="126"/>
    </location>
</feature>
<keyword evidence="3" id="KW-1185">Reference proteome</keyword>
<dbReference type="KEGG" id="prh:LT40_07010"/>
<proteinExistence type="predicted"/>
<protein>
    <recommendedName>
        <fullName evidence="1">DUF6957 domain-containing protein</fullName>
    </recommendedName>
</protein>
<evidence type="ECO:0000259" key="1">
    <source>
        <dbReference type="Pfam" id="PF22275"/>
    </source>
</evidence>
<dbReference type="InterPro" id="IPR054232">
    <property type="entry name" value="DUF6957"/>
</dbReference>
<reference evidence="2 3" key="1">
    <citation type="journal article" date="2015" name="J. Biotechnol.">
        <title>Complete genome sequence of Pseudomonas rhizosphaerae IH5T (=DSM 16299T), a phosphate-solubilizing rhizobacterium for bacterial biofertilizer.</title>
        <authorList>
            <person name="Kwak Y."/>
            <person name="Jung B.K."/>
            <person name="Shin J.H."/>
        </authorList>
    </citation>
    <scope>NUCLEOTIDE SEQUENCE [LARGE SCALE GENOMIC DNA]</scope>
    <source>
        <strain evidence="2">DSM 16299</strain>
    </source>
</reference>
<dbReference type="OrthoDB" id="7020948at2"/>